<sequence length="466" mass="49872">MRGPIRFCAAVARGLLLALACVSASAQVCSPTGGNQISLVFINGVDNTSLDYAFSKLRLTEEYGMTYLDTSGRQHEVRYPTFYNPTHGKLIDLYETVFMIKQQYPEWDVDPVALYAAGLPASLYPDWVFPDLKKYNEYMAAALATAIASEVAQVNAAMRDKMLLQLAADASVVVVSHSQGNLFSQALYAAVHDALAERDRDALYKMLHVAPPAAIDQSRNTYITNTGDLVINAIRVAGSRAPEGNVTVPLLLDPAFSGGVDHLRHGFTDLYMVRGLTPYSGSSSHEGIRDALEHYMEAVSGANDDCVAVDSRSTWLEYHDLPPDFPSSLGPVMFDLAAHGIQPGDVLELSSQGSWLYSAYWGNPGTAVGAAGVFQAGGQYVAASVLQPSDPGSAAPAAPMVTACSNVIVSDNPADFLIPDTAWSRVRVPAAATHLLLGVPDCFHGDNEGVIQVAVRKVTAAQRSSN</sequence>
<keyword evidence="1" id="KW-0732">Signal</keyword>
<dbReference type="EMBL" id="WKJK01000030">
    <property type="protein sequence ID" value="MRW94540.1"/>
    <property type="molecule type" value="Genomic_DNA"/>
</dbReference>
<feature type="signal peptide" evidence="1">
    <location>
        <begin position="1"/>
        <end position="26"/>
    </location>
</feature>
<comment type="caution">
    <text evidence="2">The sequence shown here is derived from an EMBL/GenBank/DDBJ whole genome shotgun (WGS) entry which is preliminary data.</text>
</comment>
<evidence type="ECO:0000256" key="1">
    <source>
        <dbReference type="SAM" id="SignalP"/>
    </source>
</evidence>
<accession>A0A6I2L9R8</accession>
<evidence type="ECO:0000313" key="3">
    <source>
        <dbReference type="Proteomes" id="UP000433309"/>
    </source>
</evidence>
<evidence type="ECO:0000313" key="2">
    <source>
        <dbReference type="EMBL" id="MRW94540.1"/>
    </source>
</evidence>
<proteinExistence type="predicted"/>
<organism evidence="2 3">
    <name type="scientific">Duganella guangzhouensis</name>
    <dbReference type="NCBI Taxonomy" id="2666084"/>
    <lineage>
        <taxon>Bacteria</taxon>
        <taxon>Pseudomonadati</taxon>
        <taxon>Pseudomonadota</taxon>
        <taxon>Betaproteobacteria</taxon>
        <taxon>Burkholderiales</taxon>
        <taxon>Oxalobacteraceae</taxon>
        <taxon>Telluria group</taxon>
        <taxon>Duganella</taxon>
    </lineage>
</organism>
<name>A0A6I2L9R8_9BURK</name>
<feature type="chain" id="PRO_5026113240" evidence="1">
    <location>
        <begin position="27"/>
        <end position="466"/>
    </location>
</feature>
<protein>
    <submittedName>
        <fullName evidence="2">Uncharacterized protein</fullName>
    </submittedName>
</protein>
<reference evidence="2 3" key="1">
    <citation type="submission" date="2019-11" db="EMBL/GenBank/DDBJ databases">
        <title>Novel species isolated from a subtropical stream in China.</title>
        <authorList>
            <person name="Lu H."/>
        </authorList>
    </citation>
    <scope>NUCLEOTIDE SEQUENCE [LARGE SCALE GENOMIC DNA]</scope>
    <source>
        <strain evidence="2 3">FT80W</strain>
    </source>
</reference>
<dbReference type="RefSeq" id="WP_154383416.1">
    <property type="nucleotide sequence ID" value="NZ_WKJK01000030.1"/>
</dbReference>
<gene>
    <name evidence="2" type="ORF">GJ699_31685</name>
</gene>
<dbReference type="Proteomes" id="UP000433309">
    <property type="component" value="Unassembled WGS sequence"/>
</dbReference>
<dbReference type="AlphaFoldDB" id="A0A6I2L9R8"/>
<keyword evidence="3" id="KW-1185">Reference proteome</keyword>